<keyword evidence="2" id="KW-1185">Reference proteome</keyword>
<reference evidence="1 2" key="2">
    <citation type="submission" date="2018-11" db="EMBL/GenBank/DDBJ databases">
        <authorList>
            <consortium name="Pathogen Informatics"/>
        </authorList>
    </citation>
    <scope>NUCLEOTIDE SEQUENCE [LARGE SCALE GENOMIC DNA]</scope>
    <source>
        <strain evidence="1 2">Costa Rica</strain>
    </source>
</reference>
<dbReference type="STRING" id="334426.A0A0R3PIF1"/>
<dbReference type="OrthoDB" id="1418352at2759"/>
<evidence type="ECO:0000313" key="3">
    <source>
        <dbReference type="WBParaSite" id="ACOC_0000412801-mRNA-1"/>
    </source>
</evidence>
<accession>A0A0R3PIF1</accession>
<dbReference type="WBParaSite" id="ACOC_0000412801-mRNA-1">
    <property type="protein sequence ID" value="ACOC_0000412801-mRNA-1"/>
    <property type="gene ID" value="ACOC_0000412801"/>
</dbReference>
<gene>
    <name evidence="1" type="ORF">ACOC_LOCUS4129</name>
</gene>
<proteinExistence type="predicted"/>
<sequence length="80" mass="9071">MMDEPDDVNKLLSGKLASKYSGSDLEALRAIAAAVKARSLADFNDAYPQELREDPVVCEHFNSHSERMLEKYLNRIILPY</sequence>
<dbReference type="Gene3D" id="1.25.40.570">
    <property type="match status" value="1"/>
</dbReference>
<protein>
    <submittedName>
        <fullName evidence="3">Annexin</fullName>
    </submittedName>
</protein>
<dbReference type="Proteomes" id="UP000267027">
    <property type="component" value="Unassembled WGS sequence"/>
</dbReference>
<dbReference type="AlphaFoldDB" id="A0A0R3PIF1"/>
<organism evidence="3">
    <name type="scientific">Angiostrongylus costaricensis</name>
    <name type="common">Nematode worm</name>
    <dbReference type="NCBI Taxonomy" id="334426"/>
    <lineage>
        <taxon>Eukaryota</taxon>
        <taxon>Metazoa</taxon>
        <taxon>Ecdysozoa</taxon>
        <taxon>Nematoda</taxon>
        <taxon>Chromadorea</taxon>
        <taxon>Rhabditida</taxon>
        <taxon>Rhabditina</taxon>
        <taxon>Rhabditomorpha</taxon>
        <taxon>Strongyloidea</taxon>
        <taxon>Metastrongylidae</taxon>
        <taxon>Angiostrongylus</taxon>
    </lineage>
</organism>
<name>A0A0R3PIF1_ANGCS</name>
<evidence type="ECO:0000313" key="1">
    <source>
        <dbReference type="EMBL" id="VDM55714.1"/>
    </source>
</evidence>
<dbReference type="EMBL" id="UYYA01002118">
    <property type="protein sequence ID" value="VDM55714.1"/>
    <property type="molecule type" value="Genomic_DNA"/>
</dbReference>
<evidence type="ECO:0000313" key="2">
    <source>
        <dbReference type="Proteomes" id="UP000267027"/>
    </source>
</evidence>
<reference evidence="3" key="1">
    <citation type="submission" date="2017-02" db="UniProtKB">
        <authorList>
            <consortium name="WormBaseParasite"/>
        </authorList>
    </citation>
    <scope>IDENTIFICATION</scope>
</reference>